<evidence type="ECO:0000259" key="6">
    <source>
        <dbReference type="PROSITE" id="PS50110"/>
    </source>
</evidence>
<reference evidence="7 8" key="1">
    <citation type="submission" date="2018-05" db="EMBL/GenBank/DDBJ databases">
        <title>Streptomyces venezuelae.</title>
        <authorList>
            <person name="Kim W."/>
            <person name="Lee N."/>
            <person name="Cho B.-K."/>
        </authorList>
    </citation>
    <scope>NUCLEOTIDE SEQUENCE [LARGE SCALE GENOMIC DNA]</scope>
    <source>
        <strain evidence="7 8">ATCC 14585</strain>
    </source>
</reference>
<feature type="region of interest" description="Disordered" evidence="4">
    <location>
        <begin position="305"/>
        <end position="423"/>
    </location>
</feature>
<dbReference type="InterPro" id="IPR001789">
    <property type="entry name" value="Sig_transdc_resp-reg_receiver"/>
</dbReference>
<evidence type="ECO:0000256" key="4">
    <source>
        <dbReference type="SAM" id="MobiDB-lite"/>
    </source>
</evidence>
<dbReference type="GO" id="GO:0006355">
    <property type="term" value="P:regulation of DNA-templated transcription"/>
    <property type="evidence" value="ECO:0007669"/>
    <property type="project" value="InterPro"/>
</dbReference>
<feature type="domain" description="Response regulatory" evidence="6">
    <location>
        <begin position="489"/>
        <end position="605"/>
    </location>
</feature>
<dbReference type="AlphaFoldDB" id="A0A5P2CXE5"/>
<dbReference type="PROSITE" id="PS00622">
    <property type="entry name" value="HTH_LUXR_1"/>
    <property type="match status" value="1"/>
</dbReference>
<feature type="domain" description="HTH luxR-type" evidence="5">
    <location>
        <begin position="630"/>
        <end position="695"/>
    </location>
</feature>
<dbReference type="PRINTS" id="PR00038">
    <property type="entry name" value="HTHLUXR"/>
</dbReference>
<dbReference type="InterPro" id="IPR039420">
    <property type="entry name" value="WalR-like"/>
</dbReference>
<name>A0A5P2CXE5_STRVZ</name>
<dbReference type="GO" id="GO:0000160">
    <property type="term" value="P:phosphorelay signal transduction system"/>
    <property type="evidence" value="ECO:0007669"/>
    <property type="project" value="InterPro"/>
</dbReference>
<keyword evidence="2" id="KW-0238">DNA-binding</keyword>
<dbReference type="SUPFAM" id="SSF46894">
    <property type="entry name" value="C-terminal effector domain of the bipartite response regulators"/>
    <property type="match status" value="1"/>
</dbReference>
<evidence type="ECO:0000259" key="5">
    <source>
        <dbReference type="PROSITE" id="PS50043"/>
    </source>
</evidence>
<dbReference type="InterPro" id="IPR000792">
    <property type="entry name" value="Tscrpt_reg_LuxR_C"/>
</dbReference>
<sequence>MKKGESAPAVRHGPAFSRRAVRYGPAFSRRAVRHGCTFPRPAIVTGPVFPRPPSGTCRTAAPRRGFVPALARGASARLAWAARGRGCAHGRVRARAVGVAVAVHRGAGRRALLRGRGPRLRPPPVLAHRRLRRGARCAGRAGRGGAARRDARPARAPAGRPVRADRGRGRRRHVRTRPSPVRAAAVHRLLRLRAWRGPVLGCVVRGRASHRLCGRRAPVVPGPGARVGPADALCRSGARALHGGRRRRRAAGATRLGGVRRTDSRTLRRERARPPRTGDPRQPGSPSHRRVRAVGALCRVPRPGSRLRPACGGRGEAVGETRVGRRTAVRTSAARRPAWRIPEVGTRGPHANRSGRSGCAVRPARHPGGERFRKGLRSARGERVVPRRAGGADQRPAPRAGHPRDGGASLGRRRRAAGGDRRRLRLRVRRYGCGVRAARHAGAGAPGGRERGRRQRSGGGDAADGDGASWRRGRGRVSTEEEAALAPVRVLVVDDQRLIRDGIAALLGARPGITVLDTATDGREAVAKTLELRPDIVLMDVRMPGMDGVEATAVLSGEAPECRVVMLTTFDDEEYVVRALRAGAYGYLLKDLPADELARAVRLAHAGVTQLDASVTRTLAASLPAPEPPRKPPDVALSPREIDILRLLARGGTNREIAAELYLSEGTVKNHVSRVLARLGLRDRTQAALHARDLGLL</sequence>
<evidence type="ECO:0000256" key="3">
    <source>
        <dbReference type="PROSITE-ProRule" id="PRU00169"/>
    </source>
</evidence>
<dbReference type="SMART" id="SM00421">
    <property type="entry name" value="HTH_LUXR"/>
    <property type="match status" value="1"/>
</dbReference>
<evidence type="ECO:0008006" key="9">
    <source>
        <dbReference type="Google" id="ProtNLM"/>
    </source>
</evidence>
<dbReference type="CDD" id="cd06170">
    <property type="entry name" value="LuxR_C_like"/>
    <property type="match status" value="1"/>
</dbReference>
<gene>
    <name evidence="7" type="ORF">DEJ49_34180</name>
</gene>
<dbReference type="Gene3D" id="3.40.50.2300">
    <property type="match status" value="1"/>
</dbReference>
<feature type="modified residue" description="4-aspartylphosphate" evidence="3">
    <location>
        <position position="540"/>
    </location>
</feature>
<dbReference type="EMBL" id="CP029191">
    <property type="protein sequence ID" value="QES46438.1"/>
    <property type="molecule type" value="Genomic_DNA"/>
</dbReference>
<evidence type="ECO:0000313" key="8">
    <source>
        <dbReference type="Proteomes" id="UP000324015"/>
    </source>
</evidence>
<dbReference type="GO" id="GO:0003677">
    <property type="term" value="F:DNA binding"/>
    <property type="evidence" value="ECO:0007669"/>
    <property type="project" value="UniProtKB-KW"/>
</dbReference>
<dbReference type="Pfam" id="PF00072">
    <property type="entry name" value="Response_reg"/>
    <property type="match status" value="1"/>
</dbReference>
<keyword evidence="1 3" id="KW-0597">Phosphoprotein</keyword>
<feature type="region of interest" description="Disordered" evidence="4">
    <location>
        <begin position="135"/>
        <end position="180"/>
    </location>
</feature>
<dbReference type="InterPro" id="IPR011006">
    <property type="entry name" value="CheY-like_superfamily"/>
</dbReference>
<dbReference type="InterPro" id="IPR016032">
    <property type="entry name" value="Sig_transdc_resp-reg_C-effctor"/>
</dbReference>
<dbReference type="PROSITE" id="PS50110">
    <property type="entry name" value="RESPONSE_REGULATORY"/>
    <property type="match status" value="1"/>
</dbReference>
<feature type="region of interest" description="Disordered" evidence="4">
    <location>
        <begin position="239"/>
        <end position="292"/>
    </location>
</feature>
<dbReference type="SUPFAM" id="SSF52172">
    <property type="entry name" value="CheY-like"/>
    <property type="match status" value="1"/>
</dbReference>
<proteinExistence type="predicted"/>
<dbReference type="Proteomes" id="UP000324015">
    <property type="component" value="Chromosome"/>
</dbReference>
<dbReference type="InterPro" id="IPR058245">
    <property type="entry name" value="NreC/VraR/RcsB-like_REC"/>
</dbReference>
<dbReference type="PROSITE" id="PS50043">
    <property type="entry name" value="HTH_LUXR_2"/>
    <property type="match status" value="1"/>
</dbReference>
<organism evidence="7 8">
    <name type="scientific">Streptomyces venezuelae</name>
    <dbReference type="NCBI Taxonomy" id="54571"/>
    <lineage>
        <taxon>Bacteria</taxon>
        <taxon>Bacillati</taxon>
        <taxon>Actinomycetota</taxon>
        <taxon>Actinomycetes</taxon>
        <taxon>Kitasatosporales</taxon>
        <taxon>Streptomycetaceae</taxon>
        <taxon>Streptomyces</taxon>
    </lineage>
</organism>
<accession>A0A5P2CXE5</accession>
<feature type="region of interest" description="Disordered" evidence="4">
    <location>
        <begin position="438"/>
        <end position="476"/>
    </location>
</feature>
<dbReference type="PANTHER" id="PTHR43214:SF43">
    <property type="entry name" value="TWO-COMPONENT RESPONSE REGULATOR"/>
    <property type="match status" value="1"/>
</dbReference>
<evidence type="ECO:0000256" key="2">
    <source>
        <dbReference type="ARBA" id="ARBA00023125"/>
    </source>
</evidence>
<dbReference type="Pfam" id="PF00196">
    <property type="entry name" value="GerE"/>
    <property type="match status" value="1"/>
</dbReference>
<dbReference type="CDD" id="cd17535">
    <property type="entry name" value="REC_NarL-like"/>
    <property type="match status" value="1"/>
</dbReference>
<evidence type="ECO:0000313" key="7">
    <source>
        <dbReference type="EMBL" id="QES46438.1"/>
    </source>
</evidence>
<dbReference type="SMART" id="SM00448">
    <property type="entry name" value="REC"/>
    <property type="match status" value="1"/>
</dbReference>
<evidence type="ECO:0000256" key="1">
    <source>
        <dbReference type="ARBA" id="ARBA00022553"/>
    </source>
</evidence>
<feature type="compositionally biased region" description="Basic and acidic residues" evidence="4">
    <location>
        <begin position="260"/>
        <end position="279"/>
    </location>
</feature>
<feature type="compositionally biased region" description="Basic residues" evidence="4">
    <location>
        <begin position="411"/>
        <end position="423"/>
    </location>
</feature>
<dbReference type="PANTHER" id="PTHR43214">
    <property type="entry name" value="TWO-COMPONENT RESPONSE REGULATOR"/>
    <property type="match status" value="1"/>
</dbReference>
<protein>
    <recommendedName>
        <fullName evidence="9">DNA-binding response regulator</fullName>
    </recommendedName>
</protein>
<feature type="compositionally biased region" description="Basic and acidic residues" evidence="4">
    <location>
        <begin position="367"/>
        <end position="385"/>
    </location>
</feature>